<feature type="chain" id="PRO_5012240897" description="Protein NnrT" evidence="2">
    <location>
        <begin position="20"/>
        <end position="60"/>
    </location>
</feature>
<keyword evidence="4" id="KW-1185">Reference proteome</keyword>
<dbReference type="Proteomes" id="UP000201613">
    <property type="component" value="Unassembled WGS sequence"/>
</dbReference>
<evidence type="ECO:0000313" key="4">
    <source>
        <dbReference type="Proteomes" id="UP000201613"/>
    </source>
</evidence>
<reference evidence="3 4" key="1">
    <citation type="submission" date="2017-05" db="EMBL/GenBank/DDBJ databases">
        <authorList>
            <person name="Song R."/>
            <person name="Chenine A.L."/>
            <person name="Ruprecht R.M."/>
        </authorList>
    </citation>
    <scope>NUCLEOTIDE SEQUENCE [LARGE SCALE GENOMIC DNA]</scope>
    <source>
        <strain evidence="3 4">CECT 8899</strain>
    </source>
</reference>
<accession>A0A238L9K5</accession>
<keyword evidence="1" id="KW-0472">Membrane</keyword>
<dbReference type="AlphaFoldDB" id="A0A238L9K5"/>
<sequence length="60" mass="6309">MRFLFPLGSLLCTLASASAADGFDRPIPQAQSATAEFWFALASLALVAALVAVQRLVARS</sequence>
<keyword evidence="2" id="KW-0732">Signal</keyword>
<feature type="signal peptide" evidence="2">
    <location>
        <begin position="1"/>
        <end position="19"/>
    </location>
</feature>
<evidence type="ECO:0008006" key="5">
    <source>
        <dbReference type="Google" id="ProtNLM"/>
    </source>
</evidence>
<protein>
    <recommendedName>
        <fullName evidence="5">Protein NnrT</fullName>
    </recommendedName>
</protein>
<keyword evidence="1" id="KW-0812">Transmembrane</keyword>
<feature type="transmembrane region" description="Helical" evidence="1">
    <location>
        <begin position="35"/>
        <end position="57"/>
    </location>
</feature>
<evidence type="ECO:0000256" key="1">
    <source>
        <dbReference type="SAM" id="Phobius"/>
    </source>
</evidence>
<name>A0A238L9K5_9RHOB</name>
<gene>
    <name evidence="3" type="ORF">LOM8899_00492</name>
</gene>
<evidence type="ECO:0000256" key="2">
    <source>
        <dbReference type="SAM" id="SignalP"/>
    </source>
</evidence>
<keyword evidence="1" id="KW-1133">Transmembrane helix</keyword>
<organism evidence="3 4">
    <name type="scientific">Flavimaricola marinus</name>
    <dbReference type="NCBI Taxonomy" id="1819565"/>
    <lineage>
        <taxon>Bacteria</taxon>
        <taxon>Pseudomonadati</taxon>
        <taxon>Pseudomonadota</taxon>
        <taxon>Alphaproteobacteria</taxon>
        <taxon>Rhodobacterales</taxon>
        <taxon>Paracoccaceae</taxon>
        <taxon>Flavimaricola</taxon>
    </lineage>
</organism>
<evidence type="ECO:0000313" key="3">
    <source>
        <dbReference type="EMBL" id="SMY06369.1"/>
    </source>
</evidence>
<dbReference type="RefSeq" id="WP_093990554.1">
    <property type="nucleotide sequence ID" value="NZ_FXZK01000001.1"/>
</dbReference>
<proteinExistence type="predicted"/>
<dbReference type="EMBL" id="FXZK01000001">
    <property type="protein sequence ID" value="SMY06369.1"/>
    <property type="molecule type" value="Genomic_DNA"/>
</dbReference>